<sequence>MFSLECLKSISYKDVEATQSKYLSLSSEVDKRNFILTCLRDHTSCQRKGPGIVGEKTNFLVKGKSVCQKAWLIVHGINPKRFGRIVKGFETGSEFYQHGNKLKLRTAVKTADCSAWISFLVNAIADQQPDTGKIHLPSCFTKLSLYRKMCEELNNSENVVSKSQFYSIMAKQFAQVVIPKIKENFLPVGHTHEDIDALFGLFSKHLRLQDVYTFDVLCESFEDCTTKPRPRSTKPQKMFDVREWLNAHSHNIHQHVKPHCFKFVRNEKGEAVMFYRKWSGENWMGPVRILKGCPEDAPGLLPPDYTKADIPKLREDLRKWESVMTASSKAWWREFLGCIEIENETTTEDTCCILDLKQNLKRPAATQSEETPPRVNMQFREKELAPLDEKKMPVIGKVVEVLEEEFTIHYWKGSYAKPWEPHLLKNGKEITPWSDVLPKQSIIICDFHLDSENKLLENTRKYLKRWYQEERART</sequence>
<dbReference type="OrthoDB" id="5984528at2759"/>
<dbReference type="Proteomes" id="UP001152795">
    <property type="component" value="Unassembled WGS sequence"/>
</dbReference>
<keyword evidence="3" id="KW-1185">Reference proteome</keyword>
<comment type="caution">
    <text evidence="2">The sequence shown here is derived from an EMBL/GenBank/DDBJ whole genome shotgun (WGS) entry which is preliminary data.</text>
</comment>
<dbReference type="AlphaFoldDB" id="A0A7D9L4P5"/>
<dbReference type="Pfam" id="PF25273">
    <property type="entry name" value="DUF7869"/>
    <property type="match status" value="1"/>
</dbReference>
<organism evidence="2 3">
    <name type="scientific">Paramuricea clavata</name>
    <name type="common">Red gorgonian</name>
    <name type="synonym">Violescent sea-whip</name>
    <dbReference type="NCBI Taxonomy" id="317549"/>
    <lineage>
        <taxon>Eukaryota</taxon>
        <taxon>Metazoa</taxon>
        <taxon>Cnidaria</taxon>
        <taxon>Anthozoa</taxon>
        <taxon>Octocorallia</taxon>
        <taxon>Malacalcyonacea</taxon>
        <taxon>Plexauridae</taxon>
        <taxon>Paramuricea</taxon>
    </lineage>
</organism>
<protein>
    <recommendedName>
        <fullName evidence="1">DUF7869 domain-containing protein</fullName>
    </recommendedName>
</protein>
<accession>A0A7D9L4P5</accession>
<feature type="domain" description="DUF7869" evidence="1">
    <location>
        <begin position="175"/>
        <end position="279"/>
    </location>
</feature>
<dbReference type="PANTHER" id="PTHR33153">
    <property type="entry name" value="MYND-TYPE DOMAIN-CONTAINING PROTEIN"/>
    <property type="match status" value="1"/>
</dbReference>
<proteinExistence type="predicted"/>
<gene>
    <name evidence="2" type="ORF">PACLA_8A009048</name>
</gene>
<dbReference type="PANTHER" id="PTHR33153:SF3">
    <property type="entry name" value="TRAFFICKING PROTEIN PARTICLE COMPLEX SUBUNIT 11 DOMAIN-CONTAINING PROTEIN"/>
    <property type="match status" value="1"/>
</dbReference>
<dbReference type="EMBL" id="CACRXK020012606">
    <property type="protein sequence ID" value="CAB4023645.1"/>
    <property type="molecule type" value="Genomic_DNA"/>
</dbReference>
<evidence type="ECO:0000259" key="1">
    <source>
        <dbReference type="Pfam" id="PF25273"/>
    </source>
</evidence>
<evidence type="ECO:0000313" key="3">
    <source>
        <dbReference type="Proteomes" id="UP001152795"/>
    </source>
</evidence>
<reference evidence="2" key="1">
    <citation type="submission" date="2020-04" db="EMBL/GenBank/DDBJ databases">
        <authorList>
            <person name="Alioto T."/>
            <person name="Alioto T."/>
            <person name="Gomez Garrido J."/>
        </authorList>
    </citation>
    <scope>NUCLEOTIDE SEQUENCE</scope>
    <source>
        <strain evidence="2">A484AB</strain>
    </source>
</reference>
<name>A0A7D9L4P5_PARCT</name>
<evidence type="ECO:0000313" key="2">
    <source>
        <dbReference type="EMBL" id="CAB4023645.1"/>
    </source>
</evidence>
<dbReference type="InterPro" id="IPR057191">
    <property type="entry name" value="DUF7869"/>
</dbReference>